<comment type="caution">
    <text evidence="2">The sequence shown here is derived from an EMBL/GenBank/DDBJ whole genome shotgun (WGS) entry which is preliminary data.</text>
</comment>
<dbReference type="AlphaFoldDB" id="A0A1Y2JGI5"/>
<dbReference type="Proteomes" id="UP000193335">
    <property type="component" value="Unassembled WGS sequence"/>
</dbReference>
<evidence type="ECO:0000313" key="3">
    <source>
        <dbReference type="Proteomes" id="UP000193335"/>
    </source>
</evidence>
<sequence length="315" mass="34835">MPINSDWADKKLTRQERADMAFRYLDWLLTRNVPSGGFRLLYAITQWFNETNQFHCFPSTDTLAEQIGRKQSTVWEMLPKLERIGVIDIEWGSKGSKHPNTYRLPAAFLELYFGPEKGRRSAQEKYRQTGISKYRQAGISKPRQTGVSDAPKIPVQPAENTGSSAEKYRQAGMSHLLSTSSHKKERGSAARSAADDRESATTNSATIDDEIPNQRAPEVALIESVEVQPQPSSAIAMGTAASGTDADPAFAEVYGRGREVLGEDAVAVITELLAAHDGYAEAALDTLAVAEEESDPRQYVQMDIEAEAAARRRRQ</sequence>
<reference evidence="2 3" key="1">
    <citation type="submission" date="2017-03" db="EMBL/GenBank/DDBJ databases">
        <title>Whole genome sequences of fourteen strains of Bradyrhizobium canariense and one strain of Bradyrhizobium japonicum isolated from Lupinus (Papilionoideae: Genisteae) species in Algeria.</title>
        <authorList>
            <person name="Crovadore J."/>
            <person name="Chekireb D."/>
            <person name="Brachmann A."/>
            <person name="Chablais R."/>
            <person name="Cochard B."/>
            <person name="Lefort F."/>
        </authorList>
    </citation>
    <scope>NUCLEOTIDE SEQUENCE [LARGE SCALE GENOMIC DNA]</scope>
    <source>
        <strain evidence="2 3">UBMA197</strain>
    </source>
</reference>
<accession>A0A1Y2JGI5</accession>
<evidence type="ECO:0000313" key="2">
    <source>
        <dbReference type="EMBL" id="OSJ26985.1"/>
    </source>
</evidence>
<dbReference type="EMBL" id="NAFL01000275">
    <property type="protein sequence ID" value="OSJ26985.1"/>
    <property type="molecule type" value="Genomic_DNA"/>
</dbReference>
<name>A0A1Y2JGI5_BRAJP</name>
<dbReference type="RefSeq" id="WP_085403686.1">
    <property type="nucleotide sequence ID" value="NZ_NAFL01000275.1"/>
</dbReference>
<proteinExistence type="predicted"/>
<protein>
    <recommendedName>
        <fullName evidence="4">Helix-turn-helix domain-containing protein</fullName>
    </recommendedName>
</protein>
<evidence type="ECO:0008006" key="4">
    <source>
        <dbReference type="Google" id="ProtNLM"/>
    </source>
</evidence>
<organism evidence="2 3">
    <name type="scientific">Bradyrhizobium japonicum</name>
    <dbReference type="NCBI Taxonomy" id="375"/>
    <lineage>
        <taxon>Bacteria</taxon>
        <taxon>Pseudomonadati</taxon>
        <taxon>Pseudomonadota</taxon>
        <taxon>Alphaproteobacteria</taxon>
        <taxon>Hyphomicrobiales</taxon>
        <taxon>Nitrobacteraceae</taxon>
        <taxon>Bradyrhizobium</taxon>
    </lineage>
</organism>
<feature type="region of interest" description="Disordered" evidence="1">
    <location>
        <begin position="122"/>
        <end position="205"/>
    </location>
</feature>
<gene>
    <name evidence="2" type="ORF">BSZ19_35095</name>
</gene>
<evidence type="ECO:0000256" key="1">
    <source>
        <dbReference type="SAM" id="MobiDB-lite"/>
    </source>
</evidence>